<evidence type="ECO:0000313" key="3">
    <source>
        <dbReference type="EMBL" id="KGJ94726.1"/>
    </source>
</evidence>
<feature type="transmembrane region" description="Helical" evidence="2">
    <location>
        <begin position="991"/>
        <end position="1014"/>
    </location>
</feature>
<sequence length="1024" mass="112058">MKLPRLAIDNAQFTLTIFLLLVLVGVVSYLHMPRSEDPQFDLPVTLIEVVYPGASPSDIETLVVDPLEQEISDIENIKKIEAKIHNGAVRITIDFLYGTDGETAFNKVKQAVSTVRPRLPAGVAELLVLKATPSSVAIMQLALWSEPTNYKTMELHAKLLEKRLETIASVRKASIWGYPRQIVAIDIKLPLLKHYGLALTDITQVLQGRALNITPGFVDASTRRFNVKASGNFTQLVEIENTVISNSNMASANGVLTVKDIATISFTDAEPSYLAYFDDTPAIFITIEQREKTNIFVLTDQINQEIEEFEQSLPSGVKLAKLFQQADSVNVRVNGFFDNLTQGLVIVGLMALLFLGIREALVVILAIPISFLMAIGWLDFSGYGLQQMSIVGLIIALGLLVDNAIVVTESVHRESKLGTDIKEAAASGTSKVAWAIASGTITTMLAFLPMLMIQSSTGDFIRSMPVTVVLVLFASLLVALTLTPLLASKLLVVIEKGAKPEKVKFNTLQHYANKFAEQTYSNTLTVLMRYKAGVIVVSLLMLVAMFSLFGQVGVSLFPKAEKPMLLINVTTPANSSLAYTDEVLQQVRRHVKQYELVDKVALNIGNSNPRIYYNEVPKRGMIRLGQALLVLKDYQADEVTSLVKRLRDDFKSWQQAEITVKEFTQGPVTDQVIAIRLLSESLTDLEQVANDLSAKMRELSGVVNIDNPIGMANTELALTIDYQQAALSGVSVERLDKTISTLLSGTTIGQFNDINGEDYPILILQKHPNIESLSAIEISNNRGVSIPLEQLATMELQKGGSDFFHYQKLRMAKVSADVETGFSVGEITEQLVSYLEQYDLPAGMHFTLGGEEESRQKAFAGLTQVMLITAMGIFAVLVLQFKSILQPMIIFSSIPFAMAGSIIGLYLTGLSFSMMAFVGLISLFGIVVNNAIILIDSTNVNLRLGFDKRSAILRASTVRFTPILLTTLTTIGGLIPLTLYGGSLWQPLGVVLISGLCISALSSFLLVPILTELFTGKTTGKKPD</sequence>
<evidence type="ECO:0000256" key="2">
    <source>
        <dbReference type="SAM" id="Phobius"/>
    </source>
</evidence>
<accession>A0A099KVY5</accession>
<reference evidence="3 4" key="1">
    <citation type="submission" date="2014-08" db="EMBL/GenBank/DDBJ databases">
        <title>Genomic and Phenotypic Diversity of Colwellia psychrerythraea strains from Disparate Marine Basins.</title>
        <authorList>
            <person name="Techtmann S.M."/>
            <person name="Stelling S.C."/>
            <person name="Utturkar S.M."/>
            <person name="Alshibli N."/>
            <person name="Harris A."/>
            <person name="Brown S.D."/>
            <person name="Hazen T.C."/>
        </authorList>
    </citation>
    <scope>NUCLEOTIDE SEQUENCE [LARGE SCALE GENOMIC DNA]</scope>
    <source>
        <strain evidence="3 4">ND2E</strain>
    </source>
</reference>
<dbReference type="PATRIC" id="fig|28229.4.peg.934"/>
<dbReference type="SUPFAM" id="SSF82866">
    <property type="entry name" value="Multidrug efflux transporter AcrB transmembrane domain"/>
    <property type="match status" value="2"/>
</dbReference>
<dbReference type="GO" id="GO:0042910">
    <property type="term" value="F:xenobiotic transmembrane transporter activity"/>
    <property type="evidence" value="ECO:0007669"/>
    <property type="project" value="TreeGrafter"/>
</dbReference>
<dbReference type="InterPro" id="IPR001036">
    <property type="entry name" value="Acrflvin-R"/>
</dbReference>
<dbReference type="Gene3D" id="3.30.70.1430">
    <property type="entry name" value="Multidrug efflux transporter AcrB pore domain"/>
    <property type="match status" value="2"/>
</dbReference>
<dbReference type="EMBL" id="JQED01000005">
    <property type="protein sequence ID" value="KGJ94726.1"/>
    <property type="molecule type" value="Genomic_DNA"/>
</dbReference>
<feature type="transmembrane region" description="Helical" evidence="2">
    <location>
        <begin position="888"/>
        <end position="908"/>
    </location>
</feature>
<feature type="coiled-coil region" evidence="1">
    <location>
        <begin position="675"/>
        <end position="702"/>
    </location>
</feature>
<feature type="transmembrane region" description="Helical" evidence="2">
    <location>
        <begin position="465"/>
        <end position="487"/>
    </location>
</feature>
<dbReference type="RefSeq" id="WP_033092636.1">
    <property type="nucleotide sequence ID" value="NZ_JQED01000005.1"/>
</dbReference>
<dbReference type="OrthoDB" id="9757940at2"/>
<organism evidence="3 4">
    <name type="scientific">Colwellia psychrerythraea</name>
    <name type="common">Vibrio psychroerythus</name>
    <dbReference type="NCBI Taxonomy" id="28229"/>
    <lineage>
        <taxon>Bacteria</taxon>
        <taxon>Pseudomonadati</taxon>
        <taxon>Pseudomonadota</taxon>
        <taxon>Gammaproteobacteria</taxon>
        <taxon>Alteromonadales</taxon>
        <taxon>Colwelliaceae</taxon>
        <taxon>Colwellia</taxon>
    </lineage>
</organism>
<feature type="transmembrane region" description="Helical" evidence="2">
    <location>
        <begin position="360"/>
        <end position="378"/>
    </location>
</feature>
<feature type="transmembrane region" description="Helical" evidence="2">
    <location>
        <begin position="12"/>
        <end position="32"/>
    </location>
</feature>
<dbReference type="SUPFAM" id="SSF82693">
    <property type="entry name" value="Multidrug efflux transporter AcrB pore domain, PN1, PN2, PC1 and PC2 subdomains"/>
    <property type="match status" value="3"/>
</dbReference>
<dbReference type="AlphaFoldDB" id="A0A099KVY5"/>
<dbReference type="PRINTS" id="PR00702">
    <property type="entry name" value="ACRIFLAVINRP"/>
</dbReference>
<feature type="transmembrane region" description="Helical" evidence="2">
    <location>
        <begin position="534"/>
        <end position="557"/>
    </location>
</feature>
<dbReference type="Gene3D" id="1.20.1640.10">
    <property type="entry name" value="Multidrug efflux transporter AcrB transmembrane domain"/>
    <property type="match status" value="2"/>
</dbReference>
<feature type="transmembrane region" description="Helical" evidence="2">
    <location>
        <begin position="336"/>
        <end position="355"/>
    </location>
</feature>
<dbReference type="PANTHER" id="PTHR32063">
    <property type="match status" value="1"/>
</dbReference>
<gene>
    <name evidence="3" type="ORF">ND2E_1915</name>
</gene>
<dbReference type="PANTHER" id="PTHR32063:SF24">
    <property type="entry name" value="CATION EFFLUX SYSTEM (ACRB_ACRD_ACRF FAMILY)"/>
    <property type="match status" value="1"/>
</dbReference>
<dbReference type="Gene3D" id="3.30.2090.10">
    <property type="entry name" value="Multidrug efflux transporter AcrB TolC docking domain, DN and DC subdomains"/>
    <property type="match status" value="2"/>
</dbReference>
<feature type="transmembrane region" description="Helical" evidence="2">
    <location>
        <begin position="956"/>
        <end position="979"/>
    </location>
</feature>
<dbReference type="Gene3D" id="3.30.70.1320">
    <property type="entry name" value="Multidrug efflux transporter AcrB pore domain like"/>
    <property type="match status" value="1"/>
</dbReference>
<protein>
    <submittedName>
        <fullName evidence="3">Acriflavin resistance protein</fullName>
    </submittedName>
</protein>
<name>A0A099KVY5_COLPS</name>
<dbReference type="Pfam" id="PF00873">
    <property type="entry name" value="ACR_tran"/>
    <property type="match status" value="1"/>
</dbReference>
<comment type="caution">
    <text evidence="3">The sequence shown here is derived from an EMBL/GenBank/DDBJ whole genome shotgun (WGS) entry which is preliminary data.</text>
</comment>
<dbReference type="GO" id="GO:0005886">
    <property type="term" value="C:plasma membrane"/>
    <property type="evidence" value="ECO:0007669"/>
    <property type="project" value="TreeGrafter"/>
</dbReference>
<proteinExistence type="predicted"/>
<evidence type="ECO:0000256" key="1">
    <source>
        <dbReference type="SAM" id="Coils"/>
    </source>
</evidence>
<keyword evidence="2" id="KW-1133">Transmembrane helix</keyword>
<feature type="transmembrane region" description="Helical" evidence="2">
    <location>
        <begin position="914"/>
        <end position="935"/>
    </location>
</feature>
<keyword evidence="2" id="KW-0472">Membrane</keyword>
<evidence type="ECO:0000313" key="4">
    <source>
        <dbReference type="Proteomes" id="UP000029843"/>
    </source>
</evidence>
<dbReference type="Gene3D" id="3.30.70.1440">
    <property type="entry name" value="Multidrug efflux transporter AcrB pore domain"/>
    <property type="match status" value="1"/>
</dbReference>
<feature type="transmembrane region" description="Helical" evidence="2">
    <location>
        <begin position="390"/>
        <end position="411"/>
    </location>
</feature>
<keyword evidence="2" id="KW-0812">Transmembrane</keyword>
<feature type="transmembrane region" description="Helical" evidence="2">
    <location>
        <begin position="432"/>
        <end position="453"/>
    </location>
</feature>
<feature type="transmembrane region" description="Helical" evidence="2">
    <location>
        <begin position="858"/>
        <end position="881"/>
    </location>
</feature>
<keyword evidence="1" id="KW-0175">Coiled coil</keyword>
<dbReference type="InterPro" id="IPR027463">
    <property type="entry name" value="AcrB_DN_DC_subdom"/>
</dbReference>
<dbReference type="SUPFAM" id="SSF82714">
    <property type="entry name" value="Multidrug efflux transporter AcrB TolC docking domain, DN and DC subdomains"/>
    <property type="match status" value="2"/>
</dbReference>
<dbReference type="Proteomes" id="UP000029843">
    <property type="component" value="Unassembled WGS sequence"/>
</dbReference>